<reference evidence="4 5" key="1">
    <citation type="submission" date="2020-03" db="EMBL/GenBank/DDBJ databases">
        <authorList>
            <person name="Sun Q."/>
        </authorList>
    </citation>
    <scope>NUCLEOTIDE SEQUENCE [LARGE SCALE GENOMIC DNA]</scope>
    <source>
        <strain evidence="4 5">JC162</strain>
    </source>
</reference>
<proteinExistence type="predicted"/>
<dbReference type="NCBIfam" id="TIGR02098">
    <property type="entry name" value="MJ0042_CXXC"/>
    <property type="match status" value="1"/>
</dbReference>
<sequence>MRIACPSCAATYEVPEHLLAGGPRKLRCSRCRTEFGLPDRGAPEPPAPVAERAQPVPPATPPAAPAVPEPIPVSGDDAADPPEGLVRAWILSVAAVVVAGLALVAFRADVVAAWPPAARLFTALGLA</sequence>
<comment type="caution">
    <text evidence="4">The sequence shown here is derived from an EMBL/GenBank/DDBJ whole genome shotgun (WGS) entry which is preliminary data.</text>
</comment>
<gene>
    <name evidence="4" type="ORF">GWK16_06745</name>
</gene>
<feature type="region of interest" description="Disordered" evidence="1">
    <location>
        <begin position="37"/>
        <end position="78"/>
    </location>
</feature>
<organism evidence="4 5">
    <name type="scientific">Neoroseomonas marina</name>
    <dbReference type="NCBI Taxonomy" id="1232220"/>
    <lineage>
        <taxon>Bacteria</taxon>
        <taxon>Pseudomonadati</taxon>
        <taxon>Pseudomonadota</taxon>
        <taxon>Alphaproteobacteria</taxon>
        <taxon>Acetobacterales</taxon>
        <taxon>Acetobacteraceae</taxon>
        <taxon>Neoroseomonas</taxon>
    </lineage>
</organism>
<feature type="domain" description="Zinc finger/thioredoxin putative" evidence="3">
    <location>
        <begin position="1"/>
        <end position="35"/>
    </location>
</feature>
<keyword evidence="5" id="KW-1185">Reference proteome</keyword>
<dbReference type="InterPro" id="IPR011723">
    <property type="entry name" value="Znf/thioredoxin_put"/>
</dbReference>
<dbReference type="Proteomes" id="UP000548582">
    <property type="component" value="Unassembled WGS sequence"/>
</dbReference>
<evidence type="ECO:0000256" key="1">
    <source>
        <dbReference type="SAM" id="MobiDB-lite"/>
    </source>
</evidence>
<evidence type="ECO:0000256" key="2">
    <source>
        <dbReference type="SAM" id="Phobius"/>
    </source>
</evidence>
<feature type="compositionally biased region" description="Pro residues" evidence="1">
    <location>
        <begin position="55"/>
        <end position="71"/>
    </location>
</feature>
<evidence type="ECO:0000259" key="3">
    <source>
        <dbReference type="Pfam" id="PF13717"/>
    </source>
</evidence>
<dbReference type="Pfam" id="PF13717">
    <property type="entry name" value="Zn_ribbon_4"/>
    <property type="match status" value="1"/>
</dbReference>
<name>A0A848EBT3_9PROT</name>
<dbReference type="EMBL" id="JABBKX010000002">
    <property type="protein sequence ID" value="NMJ40930.1"/>
    <property type="molecule type" value="Genomic_DNA"/>
</dbReference>
<dbReference type="AlphaFoldDB" id="A0A848EBT3"/>
<evidence type="ECO:0000313" key="5">
    <source>
        <dbReference type="Proteomes" id="UP000548582"/>
    </source>
</evidence>
<keyword evidence="2" id="KW-0472">Membrane</keyword>
<keyword evidence="2" id="KW-1133">Transmembrane helix</keyword>
<evidence type="ECO:0000313" key="4">
    <source>
        <dbReference type="EMBL" id="NMJ40930.1"/>
    </source>
</evidence>
<accession>A0A848EBT3</accession>
<dbReference type="RefSeq" id="WP_170053185.1">
    <property type="nucleotide sequence ID" value="NZ_JABBKX010000002.1"/>
</dbReference>
<feature type="transmembrane region" description="Helical" evidence="2">
    <location>
        <begin position="86"/>
        <end position="106"/>
    </location>
</feature>
<keyword evidence="2" id="KW-0812">Transmembrane</keyword>
<protein>
    <recommendedName>
        <fullName evidence="3">Zinc finger/thioredoxin putative domain-containing protein</fullName>
    </recommendedName>
</protein>